<gene>
    <name evidence="1" type="ORF">ACOLOM_LOCUS1312</name>
</gene>
<dbReference type="EMBL" id="CAJVPT010001547">
    <property type="protein sequence ID" value="CAG8464478.1"/>
    <property type="molecule type" value="Genomic_DNA"/>
</dbReference>
<comment type="caution">
    <text evidence="1">The sequence shown here is derived from an EMBL/GenBank/DDBJ whole genome shotgun (WGS) entry which is preliminary data.</text>
</comment>
<proteinExistence type="predicted"/>
<keyword evidence="2" id="KW-1185">Reference proteome</keyword>
<organism evidence="1 2">
    <name type="scientific">Acaulospora colombiana</name>
    <dbReference type="NCBI Taxonomy" id="27376"/>
    <lineage>
        <taxon>Eukaryota</taxon>
        <taxon>Fungi</taxon>
        <taxon>Fungi incertae sedis</taxon>
        <taxon>Mucoromycota</taxon>
        <taxon>Glomeromycotina</taxon>
        <taxon>Glomeromycetes</taxon>
        <taxon>Diversisporales</taxon>
        <taxon>Acaulosporaceae</taxon>
        <taxon>Acaulospora</taxon>
    </lineage>
</organism>
<protein>
    <submittedName>
        <fullName evidence="1">7082_t:CDS:1</fullName>
    </submittedName>
</protein>
<sequence length="1605" mass="184850">MANGNPISWAHIMKNSDSTLASSHLEALMRVISRACGKLQSSTSDAPADVLRLRAVSIKAFTSTDRYDPSSLLDHILNSAVQCEKTSINNGGLVNYREILTFHEEMANILEERMPSVIQNLKFFKWLDHFSRVARMVGDYTKNIVIREKVIDCLSRQSTLKGSKWFTVNAQIISLKIGIISFVLEELVILDHEMDETARLKGARNAIGHFSDILKRNEPISEKVHVISQFFQSAESLRRPLIKIVEFAEDMIKHETKEPAEVKSFFLNCLLRHSRPPRRPRSGESIFEMTLDSMGVFTEEIALCLDNVITDYFNEYKDYYLHGKGAEHLLRPDRISLVLIDTYELLSRFSSFGFHSENKFNHYIEQAFRIAQRTSCIEGLRTISNAYYRIAVYYYNDNQIKVAVEPMRQSCEILCRCVHELLNVNGSSEKSVEEFQSQLSKRFEVLGACWNLLGEFKNARDAFEKSLRCLPKSEFFRFAALASSQGVQWVSQQAPIIPKLIERYIKLSIIDCTGGEFTPVHEILMDFEFDSIVLAGLFEYELRVLRLFDDKIDSSNVEFLLYEKLLEWYDGVNYPIRRARILIEGSKIASHKKVCPEITSINLIEEALDLLKTDNLGQDSNLVHLRSYYLAIAYSWMGILTSESESRASESFKCALTLMKGILTGVPSCFHGKVAPLQNVENSRKNVDDGYLEEAINSCTESLRIFNRLMRNISRNFQTASDRPLIEANPFIEDRVVSEEPTDGSKENIFDGFLTLSAQRWKWRVSQRLLECYNKLGRLHILRGGVKEAEYMFKQALLLTDTLKAKPIISQFLLDIAELEYRKHCWEESEDKLSKVSEYHQKAQVLLKEAAKVKLCLGDFKRCEGDFRCRRGDLEYQAKCYDLAINSYQHANEILNEIMKNEFISKIEQIDTSVFQTPRCKKLVTNLISTPNSKEFNESEHIILHIDQLFIACKSTGWLISKKGDIDEGLKLIELGKFSDQSCLEKAEYLLLLGKTQIMKISSALVKQNCLAFDNVQDSVLSLPLITKSTKRRSRKTNQSLKLEVPSSMLEEIDKAIEYLTEVYDLVYECGPTRILQEAGLCITMAHMIKVYGQNQSDIDQIETVSICSLYLEMSKALTAKREMVTALNEKLKPPLSYNDMRWPPQLSNSTCSDNILVSKDAEILDEETMSRMDFIRTLSDKYKNERLLTHEEFIPEFSDILPHNWTVCSISIDVETNDMYVCRYRREAVPLLLRLPLKRQSSREGEDEGFSYDDVIGEFNEILELSGQSMRVGKEYQTKQEKLKWWKERKKLDERMKNFLENIENCWFGGFKGILMAHAPEDAELISCFKKRIDNLLSEACKASIKYQKRNKLDIEIELCRSFLRLGEDAMDQDIEDILYFLVDAFNKYNDQQIGYDEVDWDQLTVNVREMLSGSKKSASVPPDPDQHVILILDKNVQMLPWESLPCLRHQPVSRLPSFSFLRDRIMLTEHIHRRKTNKTDWSDYAVDPNKCFFVLNPGQDLKNTQDEFENFVKSPALVANLWDVTDRDIDRFSKALFSNWNLQPNEERFDENIPNVQNIDSDTSTRGAISLVQAVSKSRDGCVLKYLIGSAPVVYGIPCYLKR</sequence>
<accession>A0ACA9KBX4</accession>
<evidence type="ECO:0000313" key="1">
    <source>
        <dbReference type="EMBL" id="CAG8464478.1"/>
    </source>
</evidence>
<dbReference type="Proteomes" id="UP000789525">
    <property type="component" value="Unassembled WGS sequence"/>
</dbReference>
<name>A0ACA9KBX4_9GLOM</name>
<evidence type="ECO:0000313" key="2">
    <source>
        <dbReference type="Proteomes" id="UP000789525"/>
    </source>
</evidence>
<reference evidence="1" key="1">
    <citation type="submission" date="2021-06" db="EMBL/GenBank/DDBJ databases">
        <authorList>
            <person name="Kallberg Y."/>
            <person name="Tangrot J."/>
            <person name="Rosling A."/>
        </authorList>
    </citation>
    <scope>NUCLEOTIDE SEQUENCE</scope>
    <source>
        <strain evidence="1">CL356</strain>
    </source>
</reference>